<dbReference type="InterPro" id="IPR045348">
    <property type="entry name" value="CPSF4/Yth1"/>
</dbReference>
<dbReference type="FunFam" id="4.10.1000.10:FF:000017">
    <property type="entry name" value="Cleavage and polyadenylation specificity factor 30 kDa subunit"/>
    <property type="match status" value="1"/>
</dbReference>
<dbReference type="STRING" id="1202772.A0A1V9YD59"/>
<evidence type="ECO:0000256" key="8">
    <source>
        <dbReference type="ARBA" id="ARBA00023242"/>
    </source>
</evidence>
<evidence type="ECO:0000256" key="5">
    <source>
        <dbReference type="ARBA" id="ARBA00022771"/>
    </source>
</evidence>
<comment type="caution">
    <text evidence="14">The sequence shown here is derived from an EMBL/GenBank/DDBJ whole genome shotgun (WGS) entry which is preliminary data.</text>
</comment>
<dbReference type="PROSITE" id="PS50103">
    <property type="entry name" value="ZF_C3H1"/>
    <property type="match status" value="3"/>
</dbReference>
<dbReference type="InterPro" id="IPR036855">
    <property type="entry name" value="Znf_CCCH_sf"/>
</dbReference>
<dbReference type="SMART" id="SM00767">
    <property type="entry name" value="DCD"/>
    <property type="match status" value="1"/>
</dbReference>
<keyword evidence="15" id="KW-1185">Reference proteome</keyword>
<dbReference type="PANTHER" id="PTHR23102">
    <property type="entry name" value="CLEAVAGE AND POLYADENYLATION SPECIFICITY FACTOR SUBUNIT 4-RELATED"/>
    <property type="match status" value="1"/>
</dbReference>
<dbReference type="EMBL" id="JNBR01002133">
    <property type="protein sequence ID" value="OQR83616.1"/>
    <property type="molecule type" value="Genomic_DNA"/>
</dbReference>
<feature type="domain" description="YTH" evidence="12">
    <location>
        <begin position="232"/>
        <end position="369"/>
    </location>
</feature>
<evidence type="ECO:0000256" key="1">
    <source>
        <dbReference type="ARBA" id="ARBA00004123"/>
    </source>
</evidence>
<keyword evidence="7" id="KW-0694">RNA-binding</keyword>
<feature type="zinc finger region" description="C3H1-type" evidence="9">
    <location>
        <begin position="45"/>
        <end position="72"/>
    </location>
</feature>
<dbReference type="Gene3D" id="4.10.1000.10">
    <property type="entry name" value="Zinc finger, CCCH-type"/>
    <property type="match status" value="2"/>
</dbReference>
<dbReference type="PROSITE" id="PS51222">
    <property type="entry name" value="DCD"/>
    <property type="match status" value="1"/>
</dbReference>
<evidence type="ECO:0000259" key="12">
    <source>
        <dbReference type="PROSITE" id="PS50882"/>
    </source>
</evidence>
<dbReference type="InterPro" id="IPR000571">
    <property type="entry name" value="Znf_CCCH"/>
</dbReference>
<dbReference type="Pfam" id="PF22675">
    <property type="entry name" value="KH-I_KHDC4-BBP"/>
    <property type="match status" value="1"/>
</dbReference>
<dbReference type="GO" id="GO:0008270">
    <property type="term" value="F:zinc ion binding"/>
    <property type="evidence" value="ECO:0007669"/>
    <property type="project" value="UniProtKB-KW"/>
</dbReference>
<evidence type="ECO:0000256" key="2">
    <source>
        <dbReference type="ARBA" id="ARBA00022664"/>
    </source>
</evidence>
<evidence type="ECO:0000256" key="6">
    <source>
        <dbReference type="ARBA" id="ARBA00022833"/>
    </source>
</evidence>
<dbReference type="SMART" id="SM00356">
    <property type="entry name" value="ZnF_C3H1"/>
    <property type="match status" value="4"/>
</dbReference>
<evidence type="ECO:0000313" key="14">
    <source>
        <dbReference type="EMBL" id="OQR83616.1"/>
    </source>
</evidence>
<gene>
    <name evidence="14" type="ORF">ACHHYP_14508</name>
</gene>
<organism evidence="14 15">
    <name type="scientific">Achlya hypogyna</name>
    <name type="common">Oomycete</name>
    <name type="synonym">Protoachlya hypogyna</name>
    <dbReference type="NCBI Taxonomy" id="1202772"/>
    <lineage>
        <taxon>Eukaryota</taxon>
        <taxon>Sar</taxon>
        <taxon>Stramenopiles</taxon>
        <taxon>Oomycota</taxon>
        <taxon>Saprolegniomycetes</taxon>
        <taxon>Saprolegniales</taxon>
        <taxon>Achlyaceae</taxon>
        <taxon>Achlya</taxon>
    </lineage>
</organism>
<sequence>MAPSGSVWIDEEEALVFDFEAALPALLAAASTALPQDEDAKKDFKRGTVVCRHWLRGLCMKGDNCEFLHQYDMSKMPECRWGMECQVPECPFRHVPDEDRMECAFYKQGFCSHGSACRYRHVKLPRDECPVIADFGLQSKAAEEESAKRRKTQPVNEFFKIAICKHWEKQGTCPFGEECHFAHGEKELRPFPKDVGKGDGGHHGGGHHGGHPAPHKPPEPPTLLLPDDTGTSAYFVLRSASYQNVALSMHENQWATSRAVLQTLHDALATVEKVFIFMTVSPSLHIQGVARVVRMPSLPADETTCTPLDTATLSFASWRHTIALHWLRTAEIPYETADTIPTGTDTPLSQTANGGSLGRECGHALMQKLFFHPMIRLHLKSVEDEAKLPGGANELATRRRIAAESVAGFVDPSIPIAPPAHRWQVSMPGFVFACNGTTIDECFGRMIFGLAKDHEQVAAKNVRPGAPLFLLNMSDRHVLGMFEAVSPIVPNMYPNAFAHGPNVPSPFPIQVRFQVVLNAPPVLNDHLKSVPALERGIRIGPLTLQATQALANVFAERCGATNLPAGDAPPAADGGPPTAATGVPGELLEKIPVGIEADHEFGPVRRIIGPAGSYMKRIITDAGGNAKVRLRGRGSGYLETTGKESDEPLMLVVSADNDASFHIACAASRDLLATVFADYQAFLQKSGRAPPRYPPGPGFPPPFAGRGMPRPPFRGPPPRGPPPGGPPPRGPPPPYRRHND</sequence>
<dbReference type="PANTHER" id="PTHR23102:SF24">
    <property type="entry name" value="CLEAVAGE AND POLYADENYLATION SPECIFICITY FACTOR SUBUNIT 4"/>
    <property type="match status" value="1"/>
</dbReference>
<dbReference type="AlphaFoldDB" id="A0A1V9YD59"/>
<feature type="zinc finger region" description="C3H1-type" evidence="9">
    <location>
        <begin position="97"/>
        <end position="124"/>
    </location>
</feature>
<dbReference type="CDD" id="cd21134">
    <property type="entry name" value="YTH"/>
    <property type="match status" value="1"/>
</dbReference>
<dbReference type="PROSITE" id="PS50882">
    <property type="entry name" value="YTH"/>
    <property type="match status" value="1"/>
</dbReference>
<feature type="region of interest" description="Disordered" evidence="10">
    <location>
        <begin position="686"/>
        <end position="740"/>
    </location>
</feature>
<keyword evidence="4" id="KW-0677">Repeat</keyword>
<proteinExistence type="predicted"/>
<dbReference type="GO" id="GO:0010468">
    <property type="term" value="P:regulation of gene expression"/>
    <property type="evidence" value="ECO:0007669"/>
    <property type="project" value="UniProtKB-ARBA"/>
</dbReference>
<comment type="subcellular location">
    <subcellularLocation>
        <location evidence="1">Nucleus</location>
    </subcellularLocation>
</comment>
<accession>A0A1V9YD59</accession>
<evidence type="ECO:0000256" key="3">
    <source>
        <dbReference type="ARBA" id="ARBA00022723"/>
    </source>
</evidence>
<evidence type="ECO:0000256" key="7">
    <source>
        <dbReference type="ARBA" id="ARBA00022884"/>
    </source>
</evidence>
<feature type="zinc finger region" description="C3H1-type" evidence="9">
    <location>
        <begin position="158"/>
        <end position="186"/>
    </location>
</feature>
<dbReference type="OrthoDB" id="70766at2759"/>
<reference evidence="14 15" key="1">
    <citation type="journal article" date="2014" name="Genome Biol. Evol.">
        <title>The secreted proteins of Achlya hypogyna and Thraustotheca clavata identify the ancestral oomycete secretome and reveal gene acquisitions by horizontal gene transfer.</title>
        <authorList>
            <person name="Misner I."/>
            <person name="Blouin N."/>
            <person name="Leonard G."/>
            <person name="Richards T.A."/>
            <person name="Lane C.E."/>
        </authorList>
    </citation>
    <scope>NUCLEOTIDE SEQUENCE [LARGE SCALE GENOMIC DNA]</scope>
    <source>
        <strain evidence="14 15">ATCC 48635</strain>
    </source>
</reference>
<dbReference type="Gene3D" id="3.10.590.10">
    <property type="entry name" value="ph1033 like domains"/>
    <property type="match status" value="1"/>
</dbReference>
<dbReference type="Proteomes" id="UP000243579">
    <property type="component" value="Unassembled WGS sequence"/>
</dbReference>
<dbReference type="InterPro" id="IPR036612">
    <property type="entry name" value="KH_dom_type_1_sf"/>
</dbReference>
<dbReference type="GO" id="GO:0005634">
    <property type="term" value="C:nucleus"/>
    <property type="evidence" value="ECO:0007669"/>
    <property type="project" value="UniProtKB-SubCell"/>
</dbReference>
<dbReference type="InterPro" id="IPR055256">
    <property type="entry name" value="KH_1_KHDC4/BBP-like"/>
</dbReference>
<dbReference type="Pfam" id="PF00642">
    <property type="entry name" value="zf-CCCH"/>
    <property type="match status" value="2"/>
</dbReference>
<feature type="compositionally biased region" description="Pro residues" evidence="10">
    <location>
        <begin position="691"/>
        <end position="734"/>
    </location>
</feature>
<dbReference type="SUPFAM" id="SSF90229">
    <property type="entry name" value="CCCH zinc finger"/>
    <property type="match status" value="2"/>
</dbReference>
<protein>
    <submittedName>
        <fullName evidence="14">Uncharacterized protein</fullName>
    </submittedName>
</protein>
<evidence type="ECO:0000256" key="9">
    <source>
        <dbReference type="PROSITE-ProRule" id="PRU00723"/>
    </source>
</evidence>
<keyword evidence="2" id="KW-0507">mRNA processing</keyword>
<dbReference type="Pfam" id="PF10539">
    <property type="entry name" value="Dev_Cell_Death"/>
    <property type="match status" value="1"/>
</dbReference>
<feature type="domain" description="C3H1-type" evidence="11">
    <location>
        <begin position="97"/>
        <end position="124"/>
    </location>
</feature>
<keyword evidence="8" id="KW-0539">Nucleus</keyword>
<feature type="domain" description="C3H1-type" evidence="11">
    <location>
        <begin position="45"/>
        <end position="72"/>
    </location>
</feature>
<dbReference type="Gene3D" id="3.30.1370.10">
    <property type="entry name" value="K Homology domain, type 1"/>
    <property type="match status" value="1"/>
</dbReference>
<feature type="domain" description="C3H1-type" evidence="11">
    <location>
        <begin position="158"/>
        <end position="186"/>
    </location>
</feature>
<dbReference type="CDD" id="cd22386">
    <property type="entry name" value="KH-I_KHDC4_rpt2"/>
    <property type="match status" value="1"/>
</dbReference>
<evidence type="ECO:0000259" key="11">
    <source>
        <dbReference type="PROSITE" id="PS50103"/>
    </source>
</evidence>
<dbReference type="Pfam" id="PF04146">
    <property type="entry name" value="YTH"/>
    <property type="match status" value="1"/>
</dbReference>
<feature type="compositionally biased region" description="Basic and acidic residues" evidence="10">
    <location>
        <begin position="191"/>
        <end position="202"/>
    </location>
</feature>
<dbReference type="Pfam" id="PF14608">
    <property type="entry name" value="zf-CCCH_2"/>
    <property type="match status" value="2"/>
</dbReference>
<evidence type="ECO:0000313" key="15">
    <source>
        <dbReference type="Proteomes" id="UP000243579"/>
    </source>
</evidence>
<dbReference type="GO" id="GO:0051252">
    <property type="term" value="P:regulation of RNA metabolic process"/>
    <property type="evidence" value="ECO:0007669"/>
    <property type="project" value="UniProtKB-ARBA"/>
</dbReference>
<name>A0A1V9YD59_ACHHY</name>
<dbReference type="FunFam" id="4.10.1000.10:FF:000003">
    <property type="entry name" value="Zinc finger CCCH domain-containing protein"/>
    <property type="match status" value="1"/>
</dbReference>
<evidence type="ECO:0000256" key="4">
    <source>
        <dbReference type="ARBA" id="ARBA00022737"/>
    </source>
</evidence>
<dbReference type="GO" id="GO:0003723">
    <property type="term" value="F:RNA binding"/>
    <property type="evidence" value="ECO:0007669"/>
    <property type="project" value="UniProtKB-KW"/>
</dbReference>
<keyword evidence="5 9" id="KW-0863">Zinc-finger</keyword>
<keyword evidence="6 9" id="KW-0862">Zinc</keyword>
<keyword evidence="3 9" id="KW-0479">Metal-binding</keyword>
<dbReference type="InterPro" id="IPR013989">
    <property type="entry name" value="Dev_and_cell_death_domain"/>
</dbReference>
<feature type="domain" description="DCD" evidence="13">
    <location>
        <begin position="425"/>
        <end position="556"/>
    </location>
</feature>
<evidence type="ECO:0000256" key="10">
    <source>
        <dbReference type="SAM" id="MobiDB-lite"/>
    </source>
</evidence>
<dbReference type="SUPFAM" id="SSF54791">
    <property type="entry name" value="Eukaryotic type KH-domain (KH-domain type I)"/>
    <property type="match status" value="1"/>
</dbReference>
<dbReference type="InterPro" id="IPR007275">
    <property type="entry name" value="YTH_domain"/>
</dbReference>
<evidence type="ECO:0000259" key="13">
    <source>
        <dbReference type="PROSITE" id="PS51222"/>
    </source>
</evidence>
<feature type="region of interest" description="Disordered" evidence="10">
    <location>
        <begin position="191"/>
        <end position="221"/>
    </location>
</feature>
<feature type="compositionally biased region" description="Basic residues" evidence="10">
    <location>
        <begin position="204"/>
        <end position="214"/>
    </location>
</feature>
<dbReference type="GO" id="GO:0006397">
    <property type="term" value="P:mRNA processing"/>
    <property type="evidence" value="ECO:0007669"/>
    <property type="project" value="UniProtKB-KW"/>
</dbReference>
<dbReference type="InterPro" id="IPR047889">
    <property type="entry name" value="KHDC4_KH-I_second"/>
</dbReference>